<dbReference type="Gene3D" id="3.30.390.30">
    <property type="match status" value="1"/>
</dbReference>
<proteinExistence type="predicted"/>
<evidence type="ECO:0000256" key="1">
    <source>
        <dbReference type="ARBA" id="ARBA00001974"/>
    </source>
</evidence>
<evidence type="ECO:0000256" key="3">
    <source>
        <dbReference type="ARBA" id="ARBA00022827"/>
    </source>
</evidence>
<evidence type="ECO:0000256" key="4">
    <source>
        <dbReference type="ARBA" id="ARBA00023002"/>
    </source>
</evidence>
<gene>
    <name evidence="7" type="ORF">BA177_07100</name>
</gene>
<dbReference type="SUPFAM" id="SSF51905">
    <property type="entry name" value="FAD/NAD(P)-binding domain"/>
    <property type="match status" value="1"/>
</dbReference>
<feature type="domain" description="Reductase C-terminal" evidence="6">
    <location>
        <begin position="317"/>
        <end position="399"/>
    </location>
</feature>
<name>A0A193LEX2_9GAMM</name>
<dbReference type="AlphaFoldDB" id="A0A193LEX2"/>
<dbReference type="Pfam" id="PF14759">
    <property type="entry name" value="Reductase_C"/>
    <property type="match status" value="1"/>
</dbReference>
<dbReference type="InterPro" id="IPR050446">
    <property type="entry name" value="FAD-oxidoreductase/Apoptosis"/>
</dbReference>
<keyword evidence="3" id="KW-0274">FAD</keyword>
<evidence type="ECO:0000259" key="6">
    <source>
        <dbReference type="Pfam" id="PF14759"/>
    </source>
</evidence>
<reference evidence="7 8" key="1">
    <citation type="submission" date="2016-06" db="EMBL/GenBank/DDBJ databases">
        <title>Complete genome sequence of a deep-branching marine Gamma Proteobacterium Woeseia oceani type strain XK5.</title>
        <authorList>
            <person name="Mu D."/>
            <person name="Du Z."/>
        </authorList>
    </citation>
    <scope>NUCLEOTIDE SEQUENCE [LARGE SCALE GENOMIC DNA]</scope>
    <source>
        <strain evidence="7 8">XK5</strain>
    </source>
</reference>
<dbReference type="PANTHER" id="PTHR43557">
    <property type="entry name" value="APOPTOSIS-INDUCING FACTOR 1"/>
    <property type="match status" value="1"/>
</dbReference>
<dbReference type="EMBL" id="CP016268">
    <property type="protein sequence ID" value="ANO51006.1"/>
    <property type="molecule type" value="Genomic_DNA"/>
</dbReference>
<dbReference type="PRINTS" id="PR00411">
    <property type="entry name" value="PNDRDTASEI"/>
</dbReference>
<dbReference type="InterPro" id="IPR016156">
    <property type="entry name" value="FAD/NAD-linked_Rdtase_dimer_sf"/>
</dbReference>
<dbReference type="InterPro" id="IPR028202">
    <property type="entry name" value="Reductase_C"/>
</dbReference>
<evidence type="ECO:0000259" key="5">
    <source>
        <dbReference type="Pfam" id="PF07992"/>
    </source>
</evidence>
<dbReference type="InterPro" id="IPR023753">
    <property type="entry name" value="FAD/NAD-binding_dom"/>
</dbReference>
<dbReference type="RefSeq" id="WP_068614764.1">
    <property type="nucleotide sequence ID" value="NZ_CP016268.1"/>
</dbReference>
<dbReference type="GO" id="GO:0005737">
    <property type="term" value="C:cytoplasm"/>
    <property type="evidence" value="ECO:0007669"/>
    <property type="project" value="TreeGrafter"/>
</dbReference>
<keyword evidence="8" id="KW-1185">Reference proteome</keyword>
<dbReference type="OrthoDB" id="9808980at2"/>
<dbReference type="KEGG" id="woc:BA177_07100"/>
<evidence type="ECO:0000313" key="7">
    <source>
        <dbReference type="EMBL" id="ANO51006.1"/>
    </source>
</evidence>
<dbReference type="InterPro" id="IPR036188">
    <property type="entry name" value="FAD/NAD-bd_sf"/>
</dbReference>
<accession>A0A193LEX2</accession>
<protein>
    <submittedName>
        <fullName evidence="7">Ferredoxin reductase</fullName>
    </submittedName>
</protein>
<dbReference type="PRINTS" id="PR00368">
    <property type="entry name" value="FADPNR"/>
</dbReference>
<dbReference type="PANTHER" id="PTHR43557:SF2">
    <property type="entry name" value="RIESKE DOMAIN-CONTAINING PROTEIN-RELATED"/>
    <property type="match status" value="1"/>
</dbReference>
<dbReference type="Gene3D" id="3.50.50.60">
    <property type="entry name" value="FAD/NAD(P)-binding domain"/>
    <property type="match status" value="2"/>
</dbReference>
<dbReference type="Pfam" id="PF07992">
    <property type="entry name" value="Pyr_redox_2"/>
    <property type="match status" value="1"/>
</dbReference>
<sequence length="400" mass="43455">MTTIVIVGGGHAAGQAAASLRQKGHDGRLLIVADEPYIPYQRPPLSKGYLSGKDELQHLYVRQAAFYEKQAIEVRTNAHVDEIDAAKKTLRIGQEQCAYDHLLLCTGARPRILQAPGSDLAGIHYLRTVADVDRIRSEMVTANRVCVVGGGYIGLEVAAVAIAAGKKVCVLEAGDRVLQRVASPELSRFYADMHKSHGVEIRTNCQVTGFAGDTGVREVQCGNDTIKTDLVIIGVGVVPNVELAEQAGLACDNGIVVDERCRTSSPDIYAAGDCTNHPNPQLGRRLRLESVPNAMDQARVAATNMLGGDDIHDSVPWFWSDQYDVKLQMVGFSADGDRQILRGDMAGHKFAIFHLRDDTVVAVDAINEPREFMAGKKLFGKRVDATRLADLDVETKSLLD</sequence>
<feature type="domain" description="FAD/NAD(P)-binding" evidence="5">
    <location>
        <begin position="3"/>
        <end position="298"/>
    </location>
</feature>
<keyword evidence="2" id="KW-0285">Flavoprotein</keyword>
<keyword evidence="4" id="KW-0560">Oxidoreductase</keyword>
<dbReference type="SUPFAM" id="SSF55424">
    <property type="entry name" value="FAD/NAD-linked reductases, dimerisation (C-terminal) domain"/>
    <property type="match status" value="1"/>
</dbReference>
<comment type="cofactor">
    <cofactor evidence="1">
        <name>FAD</name>
        <dbReference type="ChEBI" id="CHEBI:57692"/>
    </cofactor>
</comment>
<dbReference type="Proteomes" id="UP000092695">
    <property type="component" value="Chromosome"/>
</dbReference>
<dbReference type="STRING" id="1548547.BA177_07100"/>
<dbReference type="GO" id="GO:0016651">
    <property type="term" value="F:oxidoreductase activity, acting on NAD(P)H"/>
    <property type="evidence" value="ECO:0007669"/>
    <property type="project" value="TreeGrafter"/>
</dbReference>
<evidence type="ECO:0000256" key="2">
    <source>
        <dbReference type="ARBA" id="ARBA00022630"/>
    </source>
</evidence>
<organism evidence="7 8">
    <name type="scientific">Woeseia oceani</name>
    <dbReference type="NCBI Taxonomy" id="1548547"/>
    <lineage>
        <taxon>Bacteria</taxon>
        <taxon>Pseudomonadati</taxon>
        <taxon>Pseudomonadota</taxon>
        <taxon>Gammaproteobacteria</taxon>
        <taxon>Woeseiales</taxon>
        <taxon>Woeseiaceae</taxon>
        <taxon>Woeseia</taxon>
    </lineage>
</organism>
<evidence type="ECO:0000313" key="8">
    <source>
        <dbReference type="Proteomes" id="UP000092695"/>
    </source>
</evidence>